<comment type="caution">
    <text evidence="3">The sequence shown here is derived from an EMBL/GenBank/DDBJ whole genome shotgun (WGS) entry which is preliminary data.</text>
</comment>
<keyword evidence="4" id="KW-1185">Reference proteome</keyword>
<dbReference type="RefSeq" id="WP_336541794.1">
    <property type="nucleotide sequence ID" value="NZ_JBBAYL010000027.1"/>
</dbReference>
<evidence type="ECO:0000256" key="1">
    <source>
        <dbReference type="ARBA" id="ARBA00010154"/>
    </source>
</evidence>
<keyword evidence="2" id="KW-0413">Isomerase</keyword>
<dbReference type="PANTHER" id="PTHR21047:SF2">
    <property type="entry name" value="THYMIDINE DIPHOSPHO-4-KETO-RHAMNOSE 3,5-EPIMERASE"/>
    <property type="match status" value="1"/>
</dbReference>
<name>A0ABU8GPK3_9ACTN</name>
<reference evidence="3 4" key="1">
    <citation type="submission" date="2024-03" db="EMBL/GenBank/DDBJ databases">
        <title>First Report of Pectobacterium brasiliscabiei causing potato scab in china.</title>
        <authorList>
            <person name="Handique U."/>
        </authorList>
    </citation>
    <scope>NUCLEOTIDE SEQUENCE [LARGE SCALE GENOMIC DNA]</scope>
    <source>
        <strain evidence="3 4">ZRIMU1503</strain>
    </source>
</reference>
<comment type="similarity">
    <text evidence="1">Belongs to the dTDP-4-dehydrorhamnose 3,5-epimerase family.</text>
</comment>
<dbReference type="Pfam" id="PF00908">
    <property type="entry name" value="dTDP_sugar_isom"/>
    <property type="match status" value="1"/>
</dbReference>
<sequence length="202" mass="21300">MRITETRVPGAYRIAPDQFTDARGTFHEGLRTDLLEQATGRPFVPRQINYSVSRRNTLRGIHSVTVPPAQAKFVTCVRGALRDIIVDLRLGSPTYGVYDTSVLDAASGLSVLVPEGVGHGFLTLTDDACICYVLSSAHVPGTQVDIDPFDPDLALPWDADEPPLLSEKDAGAPTAAEAAAAGLLATWDEALAAAAAPAAPPP</sequence>
<dbReference type="InterPro" id="IPR011051">
    <property type="entry name" value="RmlC_Cupin_sf"/>
</dbReference>
<dbReference type="CDD" id="cd00438">
    <property type="entry name" value="cupin_RmlC"/>
    <property type="match status" value="1"/>
</dbReference>
<evidence type="ECO:0000256" key="2">
    <source>
        <dbReference type="ARBA" id="ARBA00023235"/>
    </source>
</evidence>
<accession>A0ABU8GPK3</accession>
<dbReference type="Gene3D" id="2.60.120.10">
    <property type="entry name" value="Jelly Rolls"/>
    <property type="match status" value="1"/>
</dbReference>
<dbReference type="PANTHER" id="PTHR21047">
    <property type="entry name" value="DTDP-6-DEOXY-D-GLUCOSE-3,5 EPIMERASE"/>
    <property type="match status" value="1"/>
</dbReference>
<protein>
    <submittedName>
        <fullName evidence="3">dTDP-4-dehydrorhamnose 3,5-epimerase family protein</fullName>
    </submittedName>
</protein>
<dbReference type="EMBL" id="JBBAYM010000034">
    <property type="protein sequence ID" value="MEI5615126.1"/>
    <property type="molecule type" value="Genomic_DNA"/>
</dbReference>
<gene>
    <name evidence="3" type="ORF">WB403_38995</name>
</gene>
<dbReference type="SUPFAM" id="SSF51182">
    <property type="entry name" value="RmlC-like cupins"/>
    <property type="match status" value="1"/>
</dbReference>
<dbReference type="Proteomes" id="UP001365781">
    <property type="component" value="Unassembled WGS sequence"/>
</dbReference>
<evidence type="ECO:0000313" key="3">
    <source>
        <dbReference type="EMBL" id="MEI5615126.1"/>
    </source>
</evidence>
<evidence type="ECO:0000313" key="4">
    <source>
        <dbReference type="Proteomes" id="UP001365781"/>
    </source>
</evidence>
<dbReference type="InterPro" id="IPR000888">
    <property type="entry name" value="RmlC-like"/>
</dbReference>
<organism evidence="3 4">
    <name type="scientific">Streptomyces brasiliscabiei</name>
    <dbReference type="NCBI Taxonomy" id="2736302"/>
    <lineage>
        <taxon>Bacteria</taxon>
        <taxon>Bacillati</taxon>
        <taxon>Actinomycetota</taxon>
        <taxon>Actinomycetes</taxon>
        <taxon>Kitasatosporales</taxon>
        <taxon>Streptomycetaceae</taxon>
        <taxon>Streptomyces</taxon>
    </lineage>
</organism>
<proteinExistence type="inferred from homology"/>
<dbReference type="InterPro" id="IPR014710">
    <property type="entry name" value="RmlC-like_jellyroll"/>
</dbReference>